<accession>A0ABU7KK65</accession>
<comment type="similarity">
    <text evidence="1">Belongs to the CDPS family.</text>
</comment>
<proteinExistence type="inferred from homology"/>
<evidence type="ECO:0000256" key="3">
    <source>
        <dbReference type="ARBA" id="ARBA00030771"/>
    </source>
</evidence>
<reference evidence="4 5" key="1">
    <citation type="submission" date="2023-07" db="EMBL/GenBank/DDBJ databases">
        <authorList>
            <person name="Girao M."/>
            <person name="Carvalho M.F."/>
        </authorList>
    </citation>
    <scope>NUCLEOTIDE SEQUENCE [LARGE SCALE GENOMIC DNA]</scope>
    <source>
        <strain evidence="4 5">66/93</strain>
    </source>
</reference>
<dbReference type="Proteomes" id="UP001348641">
    <property type="component" value="Unassembled WGS sequence"/>
</dbReference>
<protein>
    <recommendedName>
        <fullName evidence="3">Cyclodipeptide synthase</fullName>
    </recommendedName>
</protein>
<evidence type="ECO:0000313" key="5">
    <source>
        <dbReference type="Proteomes" id="UP001348641"/>
    </source>
</evidence>
<comment type="caution">
    <text evidence="4">The sequence shown here is derived from an EMBL/GenBank/DDBJ whole genome shotgun (WGS) entry which is preliminary data.</text>
</comment>
<evidence type="ECO:0000256" key="2">
    <source>
        <dbReference type="ARBA" id="ARBA00022679"/>
    </source>
</evidence>
<evidence type="ECO:0000256" key="1">
    <source>
        <dbReference type="ARBA" id="ARBA00006034"/>
    </source>
</evidence>
<dbReference type="InterPro" id="IPR038622">
    <property type="entry name" value="CDPS_sf"/>
</dbReference>
<dbReference type="Gene3D" id="3.40.50.11710">
    <property type="entry name" value="Cyclodipeptide synthase"/>
    <property type="match status" value="1"/>
</dbReference>
<dbReference type="Pfam" id="PF16715">
    <property type="entry name" value="CDPS"/>
    <property type="match status" value="1"/>
</dbReference>
<dbReference type="RefSeq" id="WP_330156953.1">
    <property type="nucleotide sequence ID" value="NZ_BAAAJA010000005.1"/>
</dbReference>
<dbReference type="InterPro" id="IPR030903">
    <property type="entry name" value="CDPS"/>
</dbReference>
<organism evidence="4 5">
    <name type="scientific">Nocardiopsis tropica</name>
    <dbReference type="NCBI Taxonomy" id="109330"/>
    <lineage>
        <taxon>Bacteria</taxon>
        <taxon>Bacillati</taxon>
        <taxon>Actinomycetota</taxon>
        <taxon>Actinomycetes</taxon>
        <taxon>Streptosporangiales</taxon>
        <taxon>Nocardiopsidaceae</taxon>
        <taxon>Nocardiopsis</taxon>
    </lineage>
</organism>
<evidence type="ECO:0000313" key="4">
    <source>
        <dbReference type="EMBL" id="MEE2049691.1"/>
    </source>
</evidence>
<dbReference type="NCBIfam" id="TIGR04539">
    <property type="entry name" value="tRNA_cyclodipep"/>
    <property type="match status" value="1"/>
</dbReference>
<gene>
    <name evidence="4" type="ORF">Q8A49_04200</name>
</gene>
<keyword evidence="2" id="KW-0808">Transferase</keyword>
<name>A0ABU7KK65_9ACTN</name>
<dbReference type="EMBL" id="JAUUCC010000006">
    <property type="protein sequence ID" value="MEE2049691.1"/>
    <property type="molecule type" value="Genomic_DNA"/>
</dbReference>
<sequence length="220" mass="24795">MLVRPLSPHCAPALGTRIHACLGISPFNGYFTTERIRDLAAWALKRFEAVHLYVPDGPTAVTLQALGYPPARAAAKARAQCRYLRNKMVRVLDDLGLAEPERLILDSAALSDNTRYTDLLGRVHTLFDSDPVFQRACLEATRWVLDGRLTPDQMTEARLRTAVPYLLAELPLFTHTPDIVGRSASVFCYHRPPRFVNDLFHHRLAWRPLARQGFAVVTRP</sequence>